<dbReference type="InterPro" id="IPR019364">
    <property type="entry name" value="Mediatior_Med8_fun/met"/>
</dbReference>
<dbReference type="GO" id="GO:0070847">
    <property type="term" value="C:core mediator complex"/>
    <property type="evidence" value="ECO:0007669"/>
    <property type="project" value="TreeGrafter"/>
</dbReference>
<dbReference type="EMBL" id="JXXN02003059">
    <property type="protein sequence ID" value="THD22014.1"/>
    <property type="molecule type" value="Genomic_DNA"/>
</dbReference>
<organism evidence="8 9">
    <name type="scientific">Fasciola hepatica</name>
    <name type="common">Liver fluke</name>
    <dbReference type="NCBI Taxonomy" id="6192"/>
    <lineage>
        <taxon>Eukaryota</taxon>
        <taxon>Metazoa</taxon>
        <taxon>Spiralia</taxon>
        <taxon>Lophotrochozoa</taxon>
        <taxon>Platyhelminthes</taxon>
        <taxon>Trematoda</taxon>
        <taxon>Digenea</taxon>
        <taxon>Plagiorchiida</taxon>
        <taxon>Echinostomata</taxon>
        <taxon>Echinostomatoidea</taxon>
        <taxon>Fasciolidae</taxon>
        <taxon>Fasciola</taxon>
    </lineage>
</organism>
<keyword evidence="5 7" id="KW-0804">Transcription</keyword>
<dbReference type="AlphaFoldDB" id="A0A2H1C3H7"/>
<evidence type="ECO:0000256" key="4">
    <source>
        <dbReference type="ARBA" id="ARBA00023159"/>
    </source>
</evidence>
<keyword evidence="4 7" id="KW-0010">Activator</keyword>
<comment type="subunit">
    <text evidence="7">Component of the Mediator complex.</text>
</comment>
<dbReference type="PANTHER" id="PTHR13074:SF9">
    <property type="entry name" value="MEDIATOR OF RNA POLYMERASE II TRANSCRIPTION SUBUNIT 8"/>
    <property type="match status" value="1"/>
</dbReference>
<keyword evidence="3 7" id="KW-0805">Transcription regulation</keyword>
<dbReference type="GO" id="GO:0000978">
    <property type="term" value="F:RNA polymerase II cis-regulatory region sequence-specific DNA binding"/>
    <property type="evidence" value="ECO:0007669"/>
    <property type="project" value="TreeGrafter"/>
</dbReference>
<dbReference type="Pfam" id="PF10232">
    <property type="entry name" value="Med8"/>
    <property type="match status" value="1"/>
</dbReference>
<dbReference type="Proteomes" id="UP000230066">
    <property type="component" value="Unassembled WGS sequence"/>
</dbReference>
<evidence type="ECO:0000256" key="6">
    <source>
        <dbReference type="ARBA" id="ARBA00023242"/>
    </source>
</evidence>
<accession>A0A2H1C3H7</accession>
<evidence type="ECO:0000256" key="1">
    <source>
        <dbReference type="ARBA" id="ARBA00004123"/>
    </source>
</evidence>
<dbReference type="GO" id="GO:0006357">
    <property type="term" value="P:regulation of transcription by RNA polymerase II"/>
    <property type="evidence" value="ECO:0007669"/>
    <property type="project" value="InterPro"/>
</dbReference>
<sequence length="197" mass="22174">MQAAEKRQMESIRTLHNAMYKLRQKVQDLALKVDTQGPNCDWPHYLSTLALCASELSEIRKVLESDRFVSEHTLVLTPTLLNPEPDPSLASATEKRLSLFNHDTVPQYLRTKLDPKLETQCQTQMNRASSMPSEQLTKLINLANRAIDSSLKEVNFLKQELEADFSDRQNKSVSSADDLNAMIAAITLGKGLVSFNQ</sequence>
<evidence type="ECO:0000256" key="5">
    <source>
        <dbReference type="ARBA" id="ARBA00023163"/>
    </source>
</evidence>
<evidence type="ECO:0000313" key="9">
    <source>
        <dbReference type="Proteomes" id="UP000230066"/>
    </source>
</evidence>
<keyword evidence="6 7" id="KW-0539">Nucleus</keyword>
<protein>
    <recommendedName>
        <fullName evidence="7">Mediator of RNA polymerase II transcription subunit 8</fullName>
    </recommendedName>
    <alternativeName>
        <fullName evidence="7">Mediator complex subunit 8</fullName>
    </alternativeName>
</protein>
<comment type="subcellular location">
    <subcellularLocation>
        <location evidence="1 7">Nucleus</location>
    </subcellularLocation>
</comment>
<comment type="caution">
    <text evidence="8">The sequence shown here is derived from an EMBL/GenBank/DDBJ whole genome shotgun (WGS) entry which is preliminary data.</text>
</comment>
<gene>
    <name evidence="7" type="primary">MED8</name>
    <name evidence="8" type="ORF">D915_007186</name>
</gene>
<evidence type="ECO:0000313" key="8">
    <source>
        <dbReference type="EMBL" id="THD22014.1"/>
    </source>
</evidence>
<dbReference type="PANTHER" id="PTHR13074">
    <property type="entry name" value="MEDIATOR OF RNA POLYMERASE II TRANSCRIPTION SUBUNIT 8"/>
    <property type="match status" value="1"/>
</dbReference>
<name>A0A2H1C3H7_FASHE</name>
<keyword evidence="9" id="KW-1185">Reference proteome</keyword>
<comment type="similarity">
    <text evidence="2 7">Belongs to the Mediator complex subunit 8 family.</text>
</comment>
<reference evidence="8" key="1">
    <citation type="submission" date="2019-03" db="EMBL/GenBank/DDBJ databases">
        <title>Improved annotation for the trematode Fasciola hepatica.</title>
        <authorList>
            <person name="Choi Y.-J."/>
            <person name="Martin J."/>
            <person name="Mitreva M."/>
        </authorList>
    </citation>
    <scope>NUCLEOTIDE SEQUENCE [LARGE SCALE GENOMIC DNA]</scope>
</reference>
<evidence type="ECO:0000256" key="3">
    <source>
        <dbReference type="ARBA" id="ARBA00023015"/>
    </source>
</evidence>
<dbReference type="GO" id="GO:0016592">
    <property type="term" value="C:mediator complex"/>
    <property type="evidence" value="ECO:0007669"/>
    <property type="project" value="InterPro"/>
</dbReference>
<evidence type="ECO:0000256" key="7">
    <source>
        <dbReference type="RuleBase" id="RU364144"/>
    </source>
</evidence>
<dbReference type="GO" id="GO:0003712">
    <property type="term" value="F:transcription coregulator activity"/>
    <property type="evidence" value="ECO:0007669"/>
    <property type="project" value="InterPro"/>
</dbReference>
<proteinExistence type="inferred from homology"/>
<evidence type="ECO:0000256" key="2">
    <source>
        <dbReference type="ARBA" id="ARBA00005716"/>
    </source>
</evidence>
<comment type="function">
    <text evidence="7">Component of the Mediator complex, a coactivator involved in the regulated transcription of nearly all RNA polymerase II-dependent genes. Mediator functions as a bridge to convey information from gene-specific regulatory proteins to the basal RNA polymerase II transcription machinery. Mediator is recruited to promoters by direct interactions with regulatory proteins and serves as a scaffold for the assembly of a functional preinitiation complex with RNA polymerase II and the general transcription factors.</text>
</comment>